<sequence length="103" mass="11465">MGSIHFQAAPALTIFKPFICWCDFVSLRRVTKQTKALLDGFVTCILPVTAAGCCITGARGLGLRLNDRSAKRPRGLWPYCSCHCSRARYMPPANEKFIICVKQ</sequence>
<dbReference type="EMBL" id="BPLR01015923">
    <property type="protein sequence ID" value="GIY79713.1"/>
    <property type="molecule type" value="Genomic_DNA"/>
</dbReference>
<reference evidence="1 2" key="1">
    <citation type="submission" date="2021-06" db="EMBL/GenBank/DDBJ databases">
        <title>Caerostris extrusa draft genome.</title>
        <authorList>
            <person name="Kono N."/>
            <person name="Arakawa K."/>
        </authorList>
    </citation>
    <scope>NUCLEOTIDE SEQUENCE [LARGE SCALE GENOMIC DNA]</scope>
</reference>
<evidence type="ECO:0000313" key="1">
    <source>
        <dbReference type="EMBL" id="GIY79713.1"/>
    </source>
</evidence>
<dbReference type="AlphaFoldDB" id="A0AAV4WDN8"/>
<comment type="caution">
    <text evidence="1">The sequence shown here is derived from an EMBL/GenBank/DDBJ whole genome shotgun (WGS) entry which is preliminary data.</text>
</comment>
<dbReference type="Proteomes" id="UP001054945">
    <property type="component" value="Unassembled WGS sequence"/>
</dbReference>
<gene>
    <name evidence="1" type="ORF">CEXT_650701</name>
</gene>
<accession>A0AAV4WDN8</accession>
<evidence type="ECO:0000313" key="2">
    <source>
        <dbReference type="Proteomes" id="UP001054945"/>
    </source>
</evidence>
<name>A0AAV4WDN8_CAEEX</name>
<proteinExistence type="predicted"/>
<protein>
    <submittedName>
        <fullName evidence="1">Uncharacterized protein</fullName>
    </submittedName>
</protein>
<keyword evidence="2" id="KW-1185">Reference proteome</keyword>
<organism evidence="1 2">
    <name type="scientific">Caerostris extrusa</name>
    <name type="common">Bark spider</name>
    <name type="synonym">Caerostris bankana</name>
    <dbReference type="NCBI Taxonomy" id="172846"/>
    <lineage>
        <taxon>Eukaryota</taxon>
        <taxon>Metazoa</taxon>
        <taxon>Ecdysozoa</taxon>
        <taxon>Arthropoda</taxon>
        <taxon>Chelicerata</taxon>
        <taxon>Arachnida</taxon>
        <taxon>Araneae</taxon>
        <taxon>Araneomorphae</taxon>
        <taxon>Entelegynae</taxon>
        <taxon>Araneoidea</taxon>
        <taxon>Araneidae</taxon>
        <taxon>Caerostris</taxon>
    </lineage>
</organism>